<reference evidence="3" key="1">
    <citation type="journal article" date="2019" name="Int. J. Syst. Evol. Microbiol.">
        <title>The Global Catalogue of Microorganisms (GCM) 10K type strain sequencing project: providing services to taxonomists for standard genome sequencing and annotation.</title>
        <authorList>
            <consortium name="The Broad Institute Genomics Platform"/>
            <consortium name="The Broad Institute Genome Sequencing Center for Infectious Disease"/>
            <person name="Wu L."/>
            <person name="Ma J."/>
        </authorList>
    </citation>
    <scope>NUCLEOTIDE SEQUENCE [LARGE SCALE GENOMIC DNA]</scope>
    <source>
        <strain evidence="3">CGMCC 1.14966</strain>
    </source>
</reference>
<evidence type="ECO:0000313" key="3">
    <source>
        <dbReference type="Proteomes" id="UP000637774"/>
    </source>
</evidence>
<organism evidence="2 3">
    <name type="scientific">Hymenobacter frigidus</name>
    <dbReference type="NCBI Taxonomy" id="1524095"/>
    <lineage>
        <taxon>Bacteria</taxon>
        <taxon>Pseudomonadati</taxon>
        <taxon>Bacteroidota</taxon>
        <taxon>Cytophagia</taxon>
        <taxon>Cytophagales</taxon>
        <taxon>Hymenobacteraceae</taxon>
        <taxon>Hymenobacter</taxon>
    </lineage>
</organism>
<dbReference type="EMBL" id="BMGY01000004">
    <property type="protein sequence ID" value="GGH80791.1"/>
    <property type="molecule type" value="Genomic_DNA"/>
</dbReference>
<sequence length="145" mass="15932">MKVSKSAIRTVTLDPVPAHEPDGDTDSYSDDLSPDYEAETDADLCPVCHDLLAWHEQACEVAAISTATAEPEYEAPSTPPPAPLATFAFAIGHRVQPAHSAPAAITWRGQHKERHPATGLVQRINVYYLDNGYWDCYREEELQAA</sequence>
<dbReference type="RefSeq" id="WP_188560590.1">
    <property type="nucleotide sequence ID" value="NZ_BMGY01000004.1"/>
</dbReference>
<gene>
    <name evidence="2" type="ORF">GCM10011495_06540</name>
</gene>
<evidence type="ECO:0000313" key="2">
    <source>
        <dbReference type="EMBL" id="GGH80791.1"/>
    </source>
</evidence>
<feature type="compositionally biased region" description="Acidic residues" evidence="1">
    <location>
        <begin position="23"/>
        <end position="33"/>
    </location>
</feature>
<evidence type="ECO:0000256" key="1">
    <source>
        <dbReference type="SAM" id="MobiDB-lite"/>
    </source>
</evidence>
<proteinExistence type="predicted"/>
<accession>A0ABQ1ZX28</accession>
<keyword evidence="3" id="KW-1185">Reference proteome</keyword>
<name>A0ABQ1ZX28_9BACT</name>
<feature type="region of interest" description="Disordered" evidence="1">
    <location>
        <begin position="1"/>
        <end position="33"/>
    </location>
</feature>
<comment type="caution">
    <text evidence="2">The sequence shown here is derived from an EMBL/GenBank/DDBJ whole genome shotgun (WGS) entry which is preliminary data.</text>
</comment>
<dbReference type="Proteomes" id="UP000637774">
    <property type="component" value="Unassembled WGS sequence"/>
</dbReference>
<protein>
    <submittedName>
        <fullName evidence="2">Uncharacterized protein</fullName>
    </submittedName>
</protein>